<gene>
    <name evidence="1" type="ORF">EPUL_000077</name>
</gene>
<dbReference type="AlphaFoldDB" id="A0A2S4Q1W2"/>
<protein>
    <submittedName>
        <fullName evidence="1">Uncharacterized protein</fullName>
    </submittedName>
</protein>
<sequence length="169" mass="18874">MTNDEVIKLDNISEFQSGDGAKCLKKLKHELRAQHKALSPDYIARMLEDTTKATDIDLVRFEEAFKSRLSNTAVVGEVDQNPEESLSEYSSRAIASLHEFGVKDQVPGIKLSVPESIAIVDTAVKMLVQKRRLIKEAEVQERLKTLDLFDKQACTAGFSNLHSFGHSLN</sequence>
<dbReference type="STRING" id="225359.A0A2S4Q1W2"/>
<dbReference type="Proteomes" id="UP000237438">
    <property type="component" value="Unassembled WGS sequence"/>
</dbReference>
<evidence type="ECO:0000313" key="2">
    <source>
        <dbReference type="Proteomes" id="UP000237438"/>
    </source>
</evidence>
<evidence type="ECO:0000313" key="1">
    <source>
        <dbReference type="EMBL" id="POS88250.1"/>
    </source>
</evidence>
<name>A0A2S4Q1W2_9PEZI</name>
<keyword evidence="2" id="KW-1185">Reference proteome</keyword>
<comment type="caution">
    <text evidence="1">The sequence shown here is derived from an EMBL/GenBank/DDBJ whole genome shotgun (WGS) entry which is preliminary data.</text>
</comment>
<proteinExistence type="predicted"/>
<organism evidence="1 2">
    <name type="scientific">Erysiphe pulchra</name>
    <dbReference type="NCBI Taxonomy" id="225359"/>
    <lineage>
        <taxon>Eukaryota</taxon>
        <taxon>Fungi</taxon>
        <taxon>Dikarya</taxon>
        <taxon>Ascomycota</taxon>
        <taxon>Pezizomycotina</taxon>
        <taxon>Leotiomycetes</taxon>
        <taxon>Erysiphales</taxon>
        <taxon>Erysiphaceae</taxon>
        <taxon>Erysiphe</taxon>
    </lineage>
</organism>
<accession>A0A2S4Q1W2</accession>
<reference evidence="1 2" key="1">
    <citation type="submission" date="2017-10" db="EMBL/GenBank/DDBJ databases">
        <title>Development of genomic resources for the powdery mildew, Erysiphe pulchra.</title>
        <authorList>
            <person name="Wadl P.A."/>
            <person name="Mack B.M."/>
            <person name="Moore G."/>
            <person name="Beltz S.B."/>
        </authorList>
    </citation>
    <scope>NUCLEOTIDE SEQUENCE [LARGE SCALE GENOMIC DNA]</scope>
    <source>
        <strain evidence="1">Cflorida</strain>
    </source>
</reference>
<dbReference type="EMBL" id="PEDP01000017">
    <property type="protein sequence ID" value="POS88250.1"/>
    <property type="molecule type" value="Genomic_DNA"/>
</dbReference>